<keyword evidence="1" id="KW-0472">Membrane</keyword>
<dbReference type="PANTHER" id="PTHR33639:SF2">
    <property type="entry name" value="DUF393 DOMAIN-CONTAINING PROTEIN"/>
    <property type="match status" value="1"/>
</dbReference>
<dbReference type="GO" id="GO:0015035">
    <property type="term" value="F:protein-disulfide reductase activity"/>
    <property type="evidence" value="ECO:0007669"/>
    <property type="project" value="InterPro"/>
</dbReference>
<dbReference type="AlphaFoldDB" id="A0A0C1JQL1"/>
<dbReference type="PANTHER" id="PTHR33639">
    <property type="entry name" value="THIOL-DISULFIDE OXIDOREDUCTASE DCC"/>
    <property type="match status" value="1"/>
</dbReference>
<dbReference type="InterPro" id="IPR052927">
    <property type="entry name" value="DCC_oxidoreductase"/>
</dbReference>
<dbReference type="Pfam" id="PF04134">
    <property type="entry name" value="DCC1-like"/>
    <property type="match status" value="1"/>
</dbReference>
<protein>
    <submittedName>
        <fullName evidence="2">Uncharacterized protein YuxK</fullName>
    </submittedName>
</protein>
<comment type="caution">
    <text evidence="2">The sequence shown here is derived from an EMBL/GenBank/DDBJ whole genome shotgun (WGS) entry which is preliminary data.</text>
</comment>
<dbReference type="Proteomes" id="UP000031465">
    <property type="component" value="Unassembled WGS sequence"/>
</dbReference>
<reference evidence="2 3" key="1">
    <citation type="journal article" date="2014" name="Mol. Biol. Evol.">
        <title>Massive expansion of Ubiquitination-related gene families within the Chlamydiae.</title>
        <authorList>
            <person name="Domman D."/>
            <person name="Collingro A."/>
            <person name="Lagkouvardos I."/>
            <person name="Gehre L."/>
            <person name="Weinmaier T."/>
            <person name="Rattei T."/>
            <person name="Subtil A."/>
            <person name="Horn M."/>
        </authorList>
    </citation>
    <scope>NUCLEOTIDE SEQUENCE [LARGE SCALE GENOMIC DNA]</scope>
    <source>
        <strain evidence="2 3">EI2</strain>
    </source>
</reference>
<gene>
    <name evidence="2" type="primary">yuxK</name>
    <name evidence="2" type="ORF">DB44_CA00180</name>
</gene>
<dbReference type="EMBL" id="JSAN01000047">
    <property type="protein sequence ID" value="KIC72806.1"/>
    <property type="molecule type" value="Genomic_DNA"/>
</dbReference>
<feature type="transmembrane region" description="Helical" evidence="1">
    <location>
        <begin position="91"/>
        <end position="112"/>
    </location>
</feature>
<name>A0A0C1JQL1_9BACT</name>
<dbReference type="InterPro" id="IPR007263">
    <property type="entry name" value="DCC1-like"/>
</dbReference>
<sequence length="138" mass="16280">MNECNHLVFYDGECGLCDSLVQFLIKIDHDKQFAFAPLQGETAKQRLSHLPFTARNIDTLIFIENFKSPHFKICISSQAVFRICWLIGKGWTFLGLLYFLPSFLFDWIYRLVARYRHRFMSKAECSLPLSDQKDRFFP</sequence>
<accession>A0A0C1JQL1</accession>
<evidence type="ECO:0000313" key="3">
    <source>
        <dbReference type="Proteomes" id="UP000031465"/>
    </source>
</evidence>
<evidence type="ECO:0000313" key="2">
    <source>
        <dbReference type="EMBL" id="KIC72806.1"/>
    </source>
</evidence>
<keyword evidence="1" id="KW-0812">Transmembrane</keyword>
<organism evidence="2 3">
    <name type="scientific">Candidatus Protochlamydia amoebophila</name>
    <dbReference type="NCBI Taxonomy" id="362787"/>
    <lineage>
        <taxon>Bacteria</taxon>
        <taxon>Pseudomonadati</taxon>
        <taxon>Chlamydiota</taxon>
        <taxon>Chlamydiia</taxon>
        <taxon>Parachlamydiales</taxon>
        <taxon>Parachlamydiaceae</taxon>
        <taxon>Candidatus Protochlamydia</taxon>
    </lineage>
</organism>
<evidence type="ECO:0000256" key="1">
    <source>
        <dbReference type="SAM" id="Phobius"/>
    </source>
</evidence>
<dbReference type="PATRIC" id="fig|362787.3.peg.765"/>
<dbReference type="RefSeq" id="WP_039357451.1">
    <property type="nucleotide sequence ID" value="NZ_JSAN01000047.1"/>
</dbReference>
<proteinExistence type="predicted"/>
<keyword evidence="1" id="KW-1133">Transmembrane helix</keyword>